<comment type="similarity">
    <text evidence="2">Belongs to the binding-protein-dependent transport system permease family. HisMQ subfamily.</text>
</comment>
<comment type="caution">
    <text evidence="12">The sequence shown here is derived from an EMBL/GenBank/DDBJ whole genome shotgun (WGS) entry which is preliminary data.</text>
</comment>
<feature type="transmembrane region" description="Helical" evidence="9">
    <location>
        <begin position="190"/>
        <end position="214"/>
    </location>
</feature>
<feature type="transmembrane region" description="Helical" evidence="9">
    <location>
        <begin position="53"/>
        <end position="74"/>
    </location>
</feature>
<evidence type="ECO:0000313" key="13">
    <source>
        <dbReference type="Proteomes" id="UP000240653"/>
    </source>
</evidence>
<dbReference type="GO" id="GO:0022857">
    <property type="term" value="F:transmembrane transporter activity"/>
    <property type="evidence" value="ECO:0007669"/>
    <property type="project" value="InterPro"/>
</dbReference>
<dbReference type="InterPro" id="IPR010065">
    <property type="entry name" value="AA_ABC_transptr_permease_3TM"/>
</dbReference>
<dbReference type="PROSITE" id="PS50928">
    <property type="entry name" value="ABC_TM1"/>
    <property type="match status" value="1"/>
</dbReference>
<gene>
    <name evidence="12" type="ORF">C7I85_23170</name>
</gene>
<dbReference type="AlphaFoldDB" id="A0A2P7S3T5"/>
<name>A0A2P7S3T5_9HYPH</name>
<evidence type="ECO:0000256" key="10">
    <source>
        <dbReference type="SAM" id="MobiDB-lite"/>
    </source>
</evidence>
<dbReference type="SUPFAM" id="SSF161098">
    <property type="entry name" value="MetI-like"/>
    <property type="match status" value="1"/>
</dbReference>
<reference evidence="12 13" key="1">
    <citation type="submission" date="2018-03" db="EMBL/GenBank/DDBJ databases">
        <title>The draft genome of Mesorhizobium soli JCM 19897.</title>
        <authorList>
            <person name="Li L."/>
            <person name="Liu L."/>
            <person name="Liang L."/>
            <person name="Wang T."/>
            <person name="Zhang X."/>
        </authorList>
    </citation>
    <scope>NUCLEOTIDE SEQUENCE [LARGE SCALE GENOMIC DNA]</scope>
    <source>
        <strain evidence="12 13">JCM 19897</strain>
    </source>
</reference>
<dbReference type="NCBIfam" id="TIGR01726">
    <property type="entry name" value="HEQRo_perm_3TM"/>
    <property type="match status" value="1"/>
</dbReference>
<dbReference type="CDD" id="cd06261">
    <property type="entry name" value="TM_PBP2"/>
    <property type="match status" value="1"/>
</dbReference>
<evidence type="ECO:0000256" key="3">
    <source>
        <dbReference type="ARBA" id="ARBA00022448"/>
    </source>
</evidence>
<dbReference type="RefSeq" id="WP_106726382.1">
    <property type="nucleotide sequence ID" value="NZ_PXYL01000015.1"/>
</dbReference>
<dbReference type="InterPro" id="IPR043429">
    <property type="entry name" value="ArtM/GltK/GlnP/TcyL/YhdX-like"/>
</dbReference>
<keyword evidence="3 9" id="KW-0813">Transport</keyword>
<keyword evidence="8 9" id="KW-0472">Membrane</keyword>
<protein>
    <submittedName>
        <fullName evidence="12">ABC transporter permease</fullName>
    </submittedName>
</protein>
<keyword evidence="7 9" id="KW-1133">Transmembrane helix</keyword>
<dbReference type="PANTHER" id="PTHR30614:SF10">
    <property type="entry name" value="ARGININE ABC TRANSPORTER PERMEASE PROTEIN ARTM"/>
    <property type="match status" value="1"/>
</dbReference>
<dbReference type="GO" id="GO:0043190">
    <property type="term" value="C:ATP-binding cassette (ABC) transporter complex"/>
    <property type="evidence" value="ECO:0007669"/>
    <property type="project" value="InterPro"/>
</dbReference>
<evidence type="ECO:0000256" key="1">
    <source>
        <dbReference type="ARBA" id="ARBA00004429"/>
    </source>
</evidence>
<feature type="transmembrane region" description="Helical" evidence="9">
    <location>
        <begin position="16"/>
        <end position="41"/>
    </location>
</feature>
<sequence length="254" mass="28047">MDFDTTLRVATELFGAIWVTLALAAATLPLGFLFAALATWARNSRYRIVRLVAEAYVLVFRSTPLLVQIFLLYYGLSQFAWLRASWAWIVLRDPFSCAIIAMSLCAGAYTSEVMRGGLAAIPSGVIEAARALGLSQLRVFFLVTAPIAIRRALPAYSNEIIVTLKSTSLASTITVMELTGVAKDLMSQTFAVIEVFCMVAVIYLVINMTLIFALRRLEIWLTPDYLRVKSHRRPKHAGPAMPDGAGAWRPSRPT</sequence>
<proteinExistence type="inferred from homology"/>
<evidence type="ECO:0000256" key="9">
    <source>
        <dbReference type="RuleBase" id="RU363032"/>
    </source>
</evidence>
<feature type="domain" description="ABC transmembrane type-1" evidence="11">
    <location>
        <begin position="17"/>
        <end position="214"/>
    </location>
</feature>
<feature type="region of interest" description="Disordered" evidence="10">
    <location>
        <begin position="233"/>
        <end position="254"/>
    </location>
</feature>
<dbReference type="GO" id="GO:0006865">
    <property type="term" value="P:amino acid transport"/>
    <property type="evidence" value="ECO:0007669"/>
    <property type="project" value="TreeGrafter"/>
</dbReference>
<accession>A0A2P7S3T5</accession>
<evidence type="ECO:0000256" key="7">
    <source>
        <dbReference type="ARBA" id="ARBA00022989"/>
    </source>
</evidence>
<comment type="subcellular location">
    <subcellularLocation>
        <location evidence="1">Cell inner membrane</location>
        <topology evidence="1">Multi-pass membrane protein</topology>
    </subcellularLocation>
    <subcellularLocation>
        <location evidence="9">Cell membrane</location>
        <topology evidence="9">Multi-pass membrane protein</topology>
    </subcellularLocation>
</comment>
<evidence type="ECO:0000256" key="8">
    <source>
        <dbReference type="ARBA" id="ARBA00023136"/>
    </source>
</evidence>
<evidence type="ECO:0000259" key="11">
    <source>
        <dbReference type="PROSITE" id="PS50928"/>
    </source>
</evidence>
<dbReference type="InterPro" id="IPR035906">
    <property type="entry name" value="MetI-like_sf"/>
</dbReference>
<evidence type="ECO:0000256" key="6">
    <source>
        <dbReference type="ARBA" id="ARBA00022692"/>
    </source>
</evidence>
<feature type="transmembrane region" description="Helical" evidence="9">
    <location>
        <begin position="86"/>
        <end position="110"/>
    </location>
</feature>
<evidence type="ECO:0000256" key="5">
    <source>
        <dbReference type="ARBA" id="ARBA00022519"/>
    </source>
</evidence>
<evidence type="ECO:0000256" key="4">
    <source>
        <dbReference type="ARBA" id="ARBA00022475"/>
    </source>
</evidence>
<keyword evidence="13" id="KW-1185">Reference proteome</keyword>
<dbReference type="Pfam" id="PF00528">
    <property type="entry name" value="BPD_transp_1"/>
    <property type="match status" value="1"/>
</dbReference>
<keyword evidence="6 9" id="KW-0812">Transmembrane</keyword>
<dbReference type="Gene3D" id="1.10.3720.10">
    <property type="entry name" value="MetI-like"/>
    <property type="match status" value="1"/>
</dbReference>
<dbReference type="OrthoDB" id="4404959at2"/>
<evidence type="ECO:0000256" key="2">
    <source>
        <dbReference type="ARBA" id="ARBA00010072"/>
    </source>
</evidence>
<dbReference type="PANTHER" id="PTHR30614">
    <property type="entry name" value="MEMBRANE COMPONENT OF AMINO ACID ABC TRANSPORTER"/>
    <property type="match status" value="1"/>
</dbReference>
<keyword evidence="5" id="KW-0997">Cell inner membrane</keyword>
<evidence type="ECO:0000313" key="12">
    <source>
        <dbReference type="EMBL" id="PSJ57127.1"/>
    </source>
</evidence>
<keyword evidence="4" id="KW-1003">Cell membrane</keyword>
<dbReference type="InterPro" id="IPR000515">
    <property type="entry name" value="MetI-like"/>
</dbReference>
<dbReference type="Proteomes" id="UP000240653">
    <property type="component" value="Unassembled WGS sequence"/>
</dbReference>
<organism evidence="12 13">
    <name type="scientific">Pseudaminobacter soli</name>
    <name type="common">ex Li et al. 2025</name>
    <dbReference type="NCBI Taxonomy" id="1295366"/>
    <lineage>
        <taxon>Bacteria</taxon>
        <taxon>Pseudomonadati</taxon>
        <taxon>Pseudomonadota</taxon>
        <taxon>Alphaproteobacteria</taxon>
        <taxon>Hyphomicrobiales</taxon>
        <taxon>Phyllobacteriaceae</taxon>
        <taxon>Pseudaminobacter</taxon>
    </lineage>
</organism>
<dbReference type="EMBL" id="PXYL01000015">
    <property type="protein sequence ID" value="PSJ57127.1"/>
    <property type="molecule type" value="Genomic_DNA"/>
</dbReference>